<dbReference type="InterPro" id="IPR000089">
    <property type="entry name" value="Biotin_lipoyl"/>
</dbReference>
<keyword evidence="2" id="KW-0450">Lipoyl</keyword>
<keyword evidence="5" id="KW-1185">Reference proteome</keyword>
<evidence type="ECO:0000259" key="3">
    <source>
        <dbReference type="PROSITE" id="PS50968"/>
    </source>
</evidence>
<comment type="caution">
    <text evidence="4">The sequence shown here is derived from an EMBL/GenBank/DDBJ whole genome shotgun (WGS) entry which is preliminary data.</text>
</comment>
<evidence type="ECO:0000313" key="4">
    <source>
        <dbReference type="EMBL" id="MBU3161060.1"/>
    </source>
</evidence>
<dbReference type="InterPro" id="IPR003016">
    <property type="entry name" value="2-oxoA_DH_lipoyl-BS"/>
</dbReference>
<evidence type="ECO:0000256" key="1">
    <source>
        <dbReference type="ARBA" id="ARBA00009249"/>
    </source>
</evidence>
<reference evidence="4 5" key="1">
    <citation type="submission" date="2021-06" db="EMBL/GenBank/DDBJ databases">
        <title>Clostridia strains as spoilage organisms.</title>
        <authorList>
            <person name="Wambui J."/>
            <person name="Stephan R."/>
            <person name="Stevens M.J.A."/>
        </authorList>
    </citation>
    <scope>NUCLEOTIDE SEQUENCE [LARGE SCALE GENOMIC DNA]</scope>
    <source>
        <strain evidence="4 5">DSM 14204</strain>
    </source>
</reference>
<dbReference type="RefSeq" id="WP_216150707.1">
    <property type="nucleotide sequence ID" value="NZ_JAHLDV010000045.1"/>
</dbReference>
<dbReference type="InterPro" id="IPR002930">
    <property type="entry name" value="GCV_H"/>
</dbReference>
<organism evidence="4 5">
    <name type="scientific">Clostridium frigoris</name>
    <dbReference type="NCBI Taxonomy" id="205327"/>
    <lineage>
        <taxon>Bacteria</taxon>
        <taxon>Bacillati</taxon>
        <taxon>Bacillota</taxon>
        <taxon>Clostridia</taxon>
        <taxon>Eubacteriales</taxon>
        <taxon>Clostridiaceae</taxon>
        <taxon>Clostridium</taxon>
    </lineage>
</organism>
<dbReference type="EMBL" id="JAHLDV010000045">
    <property type="protein sequence ID" value="MBU3161060.1"/>
    <property type="molecule type" value="Genomic_DNA"/>
</dbReference>
<dbReference type="InterPro" id="IPR033753">
    <property type="entry name" value="GCV_H/Fam206"/>
</dbReference>
<gene>
    <name evidence="4" type="ORF">KPL37_15145</name>
</gene>
<dbReference type="PROSITE" id="PS00189">
    <property type="entry name" value="LIPOYL"/>
    <property type="match status" value="1"/>
</dbReference>
<evidence type="ECO:0000256" key="2">
    <source>
        <dbReference type="ARBA" id="ARBA00022823"/>
    </source>
</evidence>
<dbReference type="Proteomes" id="UP000776252">
    <property type="component" value="Unassembled WGS sequence"/>
</dbReference>
<feature type="domain" description="Lipoyl-binding" evidence="3">
    <location>
        <begin position="171"/>
        <end position="253"/>
    </location>
</feature>
<evidence type="ECO:0000313" key="5">
    <source>
        <dbReference type="Proteomes" id="UP000776252"/>
    </source>
</evidence>
<dbReference type="PANTHER" id="PTHR11715:SF3">
    <property type="entry name" value="GLYCINE CLEAVAGE SYSTEM H PROTEIN-RELATED"/>
    <property type="match status" value="1"/>
</dbReference>
<proteinExistence type="inferred from homology"/>
<dbReference type="Pfam" id="PF08859">
    <property type="entry name" value="DGC"/>
    <property type="match status" value="1"/>
</dbReference>
<dbReference type="PROSITE" id="PS50968">
    <property type="entry name" value="BIOTINYL_LIPOYL"/>
    <property type="match status" value="1"/>
</dbReference>
<name>A0ABS6BVV8_9CLOT</name>
<dbReference type="PANTHER" id="PTHR11715">
    <property type="entry name" value="GLYCINE CLEAVAGE SYSTEM H PROTEIN"/>
    <property type="match status" value="1"/>
</dbReference>
<accession>A0ABS6BVV8</accession>
<dbReference type="Pfam" id="PF01597">
    <property type="entry name" value="GCV_H"/>
    <property type="match status" value="1"/>
</dbReference>
<protein>
    <submittedName>
        <fullName evidence="4">Glycine cleavage system protein H</fullName>
    </submittedName>
</protein>
<comment type="similarity">
    <text evidence="1">Belongs to the GcvH family.</text>
</comment>
<dbReference type="InterPro" id="IPR014958">
    <property type="entry name" value="DGC"/>
</dbReference>
<sequence length="283" mass="31780">MSKSYAILPCNGLDKCAGCISKEVALKLSETTESKIICPVLYRIADSRYNKLSQEKPLLVIDGCASRCASKLASEKGLKITEKINISDEAKANNITITESLRLGENELNLVNIINKKLIKAEEKVESKNSFSIPKNIEYDVYKKDKFTFRTPKEGFYFNENDCWAYVVGNKARIGVGDLVQQSLSDIMFFTPPTVGSEIEQFDEVGNVESGKAVFEVICPVSGIITAINENLLAAPELINQNPYEKGWIAEIELSDFESDKDFLLNFTKYFEVLKRKVDEFHV</sequence>
<dbReference type="CDD" id="cd06848">
    <property type="entry name" value="GCS_H"/>
    <property type="match status" value="1"/>
</dbReference>